<gene>
    <name evidence="2" type="ORF">AU255_09605</name>
</gene>
<comment type="caution">
    <text evidence="2">The sequence shown here is derived from an EMBL/GenBank/DDBJ whole genome shotgun (WGS) entry which is preliminary data.</text>
</comment>
<accession>A0A1V8M8Y8</accession>
<keyword evidence="3" id="KW-1185">Reference proteome</keyword>
<dbReference type="RefSeq" id="WP_080522683.1">
    <property type="nucleotide sequence ID" value="NZ_LPUF01000001.1"/>
</dbReference>
<dbReference type="Pfam" id="PF05114">
    <property type="entry name" value="MbnB_TglH_ChrH"/>
    <property type="match status" value="1"/>
</dbReference>
<dbReference type="PANTHER" id="PTHR42194:SF1">
    <property type="entry name" value="UPF0276 PROTEIN HI_1600"/>
    <property type="match status" value="1"/>
</dbReference>
<dbReference type="EMBL" id="LPUF01000001">
    <property type="protein sequence ID" value="OQK18080.1"/>
    <property type="molecule type" value="Genomic_DNA"/>
</dbReference>
<organism evidence="2 3">
    <name type="scientific">Methyloprofundus sedimenti</name>
    <dbReference type="NCBI Taxonomy" id="1420851"/>
    <lineage>
        <taxon>Bacteria</taxon>
        <taxon>Pseudomonadati</taxon>
        <taxon>Pseudomonadota</taxon>
        <taxon>Gammaproteobacteria</taxon>
        <taxon>Methylococcales</taxon>
        <taxon>Methylococcaceae</taxon>
        <taxon>Methyloprofundus</taxon>
    </lineage>
</organism>
<name>A0A1V8M8Y8_9GAMM</name>
<dbReference type="STRING" id="1420851.AU255_09605"/>
<protein>
    <recommendedName>
        <fullName evidence="1">UPF0276 protein AU255_09605</fullName>
    </recommendedName>
</protein>
<dbReference type="AlphaFoldDB" id="A0A1V8M8Y8"/>
<dbReference type="InterPro" id="IPR036237">
    <property type="entry name" value="Xyl_isomerase-like_sf"/>
</dbReference>
<dbReference type="Gene3D" id="3.20.20.150">
    <property type="entry name" value="Divalent-metal-dependent TIM barrel enzymes"/>
    <property type="match status" value="1"/>
</dbReference>
<reference evidence="2 3" key="1">
    <citation type="submission" date="2015-12" db="EMBL/GenBank/DDBJ databases">
        <authorList>
            <person name="Shamseldin A."/>
            <person name="Moawad H."/>
            <person name="Abd El-Rahim W.M."/>
            <person name="Sadowsky M.J."/>
        </authorList>
    </citation>
    <scope>NUCLEOTIDE SEQUENCE [LARGE SCALE GENOMIC DNA]</scope>
    <source>
        <strain evidence="2 3">WF1</strain>
    </source>
</reference>
<dbReference type="HAMAP" id="MF_00697">
    <property type="entry name" value="UPF0276"/>
    <property type="match status" value="1"/>
</dbReference>
<dbReference type="Proteomes" id="UP000191980">
    <property type="component" value="Unassembled WGS sequence"/>
</dbReference>
<comment type="similarity">
    <text evidence="1">Belongs to the UPF0276 family.</text>
</comment>
<sequence length="282" mass="31928">MNSLHLDGAGLGLRREHMLPLMTGVPSSIDFFEISPENYLDLGGKRAQDFRWFTERYLFVAHGLSLSIGGPDPLDEAFLHRIKDFLAEHKIRLYTEHLSYCANQGHLYDLLPIPFTEEAVHYVAARIRRAQDILEQPIAIENASYYAASPISDMDELNFIRAVIEEADCWLHLDVNNIYVNSVNHGYDPEQFLLGLPGERIVYGHVAGHDHDSPDLIIDSHGQAVIDPVWRLLEIAYEQFGVFPTLLERDCNIPPLADLVSEVEKIASIQNQSLLQTLRKSA</sequence>
<dbReference type="InterPro" id="IPR007801">
    <property type="entry name" value="MbnB/TglH/ChrH"/>
</dbReference>
<dbReference type="SUPFAM" id="SSF51658">
    <property type="entry name" value="Xylose isomerase-like"/>
    <property type="match status" value="1"/>
</dbReference>
<proteinExistence type="inferred from homology"/>
<dbReference type="OrthoDB" id="9763101at2"/>
<evidence type="ECO:0000313" key="3">
    <source>
        <dbReference type="Proteomes" id="UP000191980"/>
    </source>
</evidence>
<evidence type="ECO:0000313" key="2">
    <source>
        <dbReference type="EMBL" id="OQK18080.1"/>
    </source>
</evidence>
<evidence type="ECO:0000256" key="1">
    <source>
        <dbReference type="HAMAP-Rule" id="MF_00697"/>
    </source>
</evidence>
<dbReference type="NCBIfam" id="NF003818">
    <property type="entry name" value="PRK05409.1"/>
    <property type="match status" value="1"/>
</dbReference>
<dbReference type="PANTHER" id="PTHR42194">
    <property type="entry name" value="UPF0276 PROTEIN HI_1600"/>
    <property type="match status" value="1"/>
</dbReference>